<name>A0A9X7UC69_SPHYA</name>
<dbReference type="EMBL" id="CP060122">
    <property type="protein sequence ID" value="QNG47402.1"/>
    <property type="molecule type" value="Genomic_DNA"/>
</dbReference>
<organism evidence="2 3">
    <name type="scientific">Sphingobium yanoikuyae</name>
    <name type="common">Sphingomonas yanoikuyae</name>
    <dbReference type="NCBI Taxonomy" id="13690"/>
    <lineage>
        <taxon>Bacteria</taxon>
        <taxon>Pseudomonadati</taxon>
        <taxon>Pseudomonadota</taxon>
        <taxon>Alphaproteobacteria</taxon>
        <taxon>Sphingomonadales</taxon>
        <taxon>Sphingomonadaceae</taxon>
        <taxon>Sphingobium</taxon>
    </lineage>
</organism>
<sequence length="50" mass="5451">MSRRFDAARGGHHHLAWDSQPLVGPAQRRGYSPGWLALAFAIGLLIGLLI</sequence>
<proteinExistence type="predicted"/>
<dbReference type="AlphaFoldDB" id="A0A9X7UC69"/>
<evidence type="ECO:0000313" key="3">
    <source>
        <dbReference type="Proteomes" id="UP000515377"/>
    </source>
</evidence>
<reference evidence="2 3" key="1">
    <citation type="submission" date="2020-07" db="EMBL/GenBank/DDBJ databases">
        <title>Whole genome sequence of Sphingobium yanoikuyae A3.</title>
        <authorList>
            <person name="Han S.-S."/>
        </authorList>
    </citation>
    <scope>NUCLEOTIDE SEQUENCE [LARGE SCALE GENOMIC DNA]</scope>
    <source>
        <strain evidence="2 3">A3</strain>
    </source>
</reference>
<accession>A0A9X7UC69</accession>
<keyword evidence="1" id="KW-1133">Transmembrane helix</keyword>
<feature type="transmembrane region" description="Helical" evidence="1">
    <location>
        <begin position="31"/>
        <end position="49"/>
    </location>
</feature>
<keyword evidence="1" id="KW-0812">Transmembrane</keyword>
<evidence type="ECO:0000313" key="2">
    <source>
        <dbReference type="EMBL" id="QNG47402.1"/>
    </source>
</evidence>
<gene>
    <name evidence="2" type="ORF">H3V42_07270</name>
</gene>
<protein>
    <submittedName>
        <fullName evidence="2">Uncharacterized protein</fullName>
    </submittedName>
</protein>
<keyword evidence="1" id="KW-0472">Membrane</keyword>
<dbReference type="Proteomes" id="UP000515377">
    <property type="component" value="Chromosome"/>
</dbReference>
<evidence type="ECO:0000256" key="1">
    <source>
        <dbReference type="SAM" id="Phobius"/>
    </source>
</evidence>